<comment type="caution">
    <text evidence="2">The sequence shown here is derived from an EMBL/GenBank/DDBJ whole genome shotgun (WGS) entry which is preliminary data.</text>
</comment>
<accession>A0ABU3GY94</accession>
<proteinExistence type="predicted"/>
<sequence>MNLLPDYKHGKFAIKAHFTQIALLMKPAISENNKSKKNQSKFQLKYEKLLSQIECQQEYNANLENGLQKAHVKITAELEPLMQQNTVLKRKLLLAIDGTADRLGVGKQNKEWLDIYMTESSEALLRIFGYQDKQVAAILEKYGNISVDDIVNDYESQSMSKKFNELYGFDINIKEMLEKGEENYFAENRHHFNKTKQAELDENPDEDEAQETRSKSKTAIKKAEEDKVLTRDARSVYMRLIKKFHPDLERDEDKRNEFTEIVKQVTKSYQENDFFALLKLQIQYLDDNETKATKIADDMLKRYNKILQKQLNELKQWIAMQHYMSGDMIEDFIDKNGSFSPQKFATQRNYLKKGNDAIKMEIEASIKRPKTWFKDYLRFIKDVKQEQMMQDMVADMYDS</sequence>
<name>A0ABU3GY94_9SPHI</name>
<evidence type="ECO:0000313" key="2">
    <source>
        <dbReference type="EMBL" id="MDT3404745.1"/>
    </source>
</evidence>
<feature type="compositionally biased region" description="Acidic residues" evidence="1">
    <location>
        <begin position="200"/>
        <end position="209"/>
    </location>
</feature>
<gene>
    <name evidence="2" type="ORF">QE417_003817</name>
</gene>
<dbReference type="Proteomes" id="UP001258315">
    <property type="component" value="Unassembled WGS sequence"/>
</dbReference>
<dbReference type="EMBL" id="JAVLVU010000001">
    <property type="protein sequence ID" value="MDT3404745.1"/>
    <property type="molecule type" value="Genomic_DNA"/>
</dbReference>
<evidence type="ECO:0000256" key="1">
    <source>
        <dbReference type="SAM" id="MobiDB-lite"/>
    </source>
</evidence>
<evidence type="ECO:0000313" key="3">
    <source>
        <dbReference type="Proteomes" id="UP001258315"/>
    </source>
</evidence>
<dbReference type="RefSeq" id="WP_311952371.1">
    <property type="nucleotide sequence ID" value="NZ_JAVLVU010000001.1"/>
</dbReference>
<keyword evidence="3" id="KW-1185">Reference proteome</keyword>
<reference evidence="3" key="1">
    <citation type="submission" date="2023-07" db="EMBL/GenBank/DDBJ databases">
        <title>Functional and genomic diversity of the sorghum phyllosphere microbiome.</title>
        <authorList>
            <person name="Shade A."/>
        </authorList>
    </citation>
    <scope>NUCLEOTIDE SEQUENCE [LARGE SCALE GENOMIC DNA]</scope>
    <source>
        <strain evidence="3">SORGH_AS_0422</strain>
    </source>
</reference>
<feature type="region of interest" description="Disordered" evidence="1">
    <location>
        <begin position="193"/>
        <end position="221"/>
    </location>
</feature>
<organism evidence="2 3">
    <name type="scientific">Mucilaginibacter terrae</name>
    <dbReference type="NCBI Taxonomy" id="1955052"/>
    <lineage>
        <taxon>Bacteria</taxon>
        <taxon>Pseudomonadati</taxon>
        <taxon>Bacteroidota</taxon>
        <taxon>Sphingobacteriia</taxon>
        <taxon>Sphingobacteriales</taxon>
        <taxon>Sphingobacteriaceae</taxon>
        <taxon>Mucilaginibacter</taxon>
    </lineage>
</organism>
<protein>
    <recommendedName>
        <fullName evidence="4">J domain-containing protein</fullName>
    </recommendedName>
</protein>
<evidence type="ECO:0008006" key="4">
    <source>
        <dbReference type="Google" id="ProtNLM"/>
    </source>
</evidence>